<dbReference type="Proteomes" id="UP000270034">
    <property type="component" value="Chromosome"/>
</dbReference>
<accession>A0A2Z5ZK50</accession>
<proteinExistence type="predicted"/>
<name>A0A2Z5ZK50_9PROT</name>
<protein>
    <submittedName>
        <fullName evidence="1">Peptidase M16</fullName>
    </submittedName>
</protein>
<dbReference type="AlphaFoldDB" id="A0A2Z5ZK50"/>
<organism evidence="1 2">
    <name type="scientific">Acetobacter orientalis</name>
    <dbReference type="NCBI Taxonomy" id="146474"/>
    <lineage>
        <taxon>Bacteria</taxon>
        <taxon>Pseudomonadati</taxon>
        <taxon>Pseudomonadota</taxon>
        <taxon>Alphaproteobacteria</taxon>
        <taxon>Acetobacterales</taxon>
        <taxon>Acetobacteraceae</taxon>
        <taxon>Acetobacter</taxon>
    </lineage>
</organism>
<dbReference type="EMBL" id="AP018515">
    <property type="protein sequence ID" value="BBC80407.1"/>
    <property type="molecule type" value="Genomic_DNA"/>
</dbReference>
<evidence type="ECO:0000313" key="1">
    <source>
        <dbReference type="EMBL" id="BBC80407.1"/>
    </source>
</evidence>
<dbReference type="KEGG" id="aot:AcetOri_orf03070"/>
<sequence>MPPLSFGERQPSLHQRLFHHASNLTYYPVHDRIDHLRLYAYF</sequence>
<evidence type="ECO:0000313" key="2">
    <source>
        <dbReference type="Proteomes" id="UP000270034"/>
    </source>
</evidence>
<reference evidence="1 2" key="1">
    <citation type="submission" date="2018-02" db="EMBL/GenBank/DDBJ databases">
        <title>Acetobacter orientalis genome.</title>
        <authorList>
            <person name="Nakashima N."/>
            <person name="Tamura T."/>
        </authorList>
    </citation>
    <scope>NUCLEOTIDE SEQUENCE [LARGE SCALE GENOMIC DNA]</scope>
    <source>
        <strain evidence="1 2">FAN1</strain>
    </source>
</reference>
<gene>
    <name evidence="1" type="ORF">AcetOrient_orf03070</name>
</gene>